<reference evidence="2" key="1">
    <citation type="journal article" date="2019" name="Int. J. Syst. Evol. Microbiol.">
        <title>The Global Catalogue of Microorganisms (GCM) 10K type strain sequencing project: providing services to taxonomists for standard genome sequencing and annotation.</title>
        <authorList>
            <consortium name="The Broad Institute Genomics Platform"/>
            <consortium name="The Broad Institute Genome Sequencing Center for Infectious Disease"/>
            <person name="Wu L."/>
            <person name="Ma J."/>
        </authorList>
    </citation>
    <scope>NUCLEOTIDE SEQUENCE [LARGE SCALE GENOMIC DNA]</scope>
    <source>
        <strain evidence="2">KCTC 52232</strain>
    </source>
</reference>
<accession>A0ABW5XJX9</accession>
<protein>
    <submittedName>
        <fullName evidence="1">LPS assembly lipoprotein LptE</fullName>
    </submittedName>
</protein>
<dbReference type="EMBL" id="JBHUON010000001">
    <property type="protein sequence ID" value="MFD2863101.1"/>
    <property type="molecule type" value="Genomic_DNA"/>
</dbReference>
<dbReference type="Proteomes" id="UP001597601">
    <property type="component" value="Unassembled WGS sequence"/>
</dbReference>
<evidence type="ECO:0000313" key="2">
    <source>
        <dbReference type="Proteomes" id="UP001597601"/>
    </source>
</evidence>
<keyword evidence="2" id="KW-1185">Reference proteome</keyword>
<dbReference type="RefSeq" id="WP_377122072.1">
    <property type="nucleotide sequence ID" value="NZ_JBHUHN010000001.1"/>
</dbReference>
<evidence type="ECO:0000313" key="1">
    <source>
        <dbReference type="EMBL" id="MFD2863101.1"/>
    </source>
</evidence>
<proteinExistence type="predicted"/>
<gene>
    <name evidence="1" type="primary">lptE</name>
    <name evidence="1" type="ORF">ACFSYC_00255</name>
</gene>
<organism evidence="1 2">
    <name type="scientific">Mucilaginibacter antarcticus</name>
    <dbReference type="NCBI Taxonomy" id="1855725"/>
    <lineage>
        <taxon>Bacteria</taxon>
        <taxon>Pseudomonadati</taxon>
        <taxon>Bacteroidota</taxon>
        <taxon>Sphingobacteriia</taxon>
        <taxon>Sphingobacteriales</taxon>
        <taxon>Sphingobacteriaceae</taxon>
        <taxon>Mucilaginibacter</taxon>
    </lineage>
</organism>
<dbReference type="InterPro" id="IPR007485">
    <property type="entry name" value="LPS_assembly_LptE"/>
</dbReference>
<dbReference type="Pfam" id="PF04390">
    <property type="entry name" value="LptE"/>
    <property type="match status" value="1"/>
</dbReference>
<name>A0ABW5XJX9_9SPHI</name>
<comment type="caution">
    <text evidence="1">The sequence shown here is derived from an EMBL/GenBank/DDBJ whole genome shotgun (WGS) entry which is preliminary data.</text>
</comment>
<sequence length="170" mass="18527">MKRLTGIIIALSALIFLSPGCYSLSGSAVPPAMRTVHIDFFENDAPIVVSYLSLQFTEALKERIRTTTKLSIVTGEGDANMGGSITGYSYAPASIQATNPNQPPIAGASILTITVRAKFTYDADKKLNFDQAFTKTVNFTGDINSQEQNLIRGVVKQLVDEIFNKAFNNW</sequence>
<keyword evidence="1" id="KW-0449">Lipoprotein</keyword>